<dbReference type="STRING" id="765440.A0A0C3FC35"/>
<dbReference type="SUPFAM" id="SSF111321">
    <property type="entry name" value="AF1104-like"/>
    <property type="match status" value="1"/>
</dbReference>
<keyword evidence="4 7" id="KW-0378">Hydrolase</keyword>
<dbReference type="InterPro" id="IPR002791">
    <property type="entry name" value="ARMT1-like_metal-bd"/>
</dbReference>
<evidence type="ECO:0000256" key="1">
    <source>
        <dbReference type="ARBA" id="ARBA00001326"/>
    </source>
</evidence>
<name>A0A0C3FC35_PILCF</name>
<organism evidence="9 10">
    <name type="scientific">Piloderma croceum (strain F 1598)</name>
    <dbReference type="NCBI Taxonomy" id="765440"/>
    <lineage>
        <taxon>Eukaryota</taxon>
        <taxon>Fungi</taxon>
        <taxon>Dikarya</taxon>
        <taxon>Basidiomycota</taxon>
        <taxon>Agaricomycotina</taxon>
        <taxon>Agaricomycetes</taxon>
        <taxon>Agaricomycetidae</taxon>
        <taxon>Atheliales</taxon>
        <taxon>Atheliaceae</taxon>
        <taxon>Piloderma</taxon>
    </lineage>
</organism>
<dbReference type="PANTHER" id="PTHR12260:SF6">
    <property type="entry name" value="DAMAGE-CONTROL PHOSPHATASE ARMT1"/>
    <property type="match status" value="1"/>
</dbReference>
<dbReference type="InterPro" id="IPR036075">
    <property type="entry name" value="ARMT-1-like_metal-bd_sf"/>
</dbReference>
<accession>A0A0C3FC35</accession>
<evidence type="ECO:0000259" key="8">
    <source>
        <dbReference type="Pfam" id="PF01937"/>
    </source>
</evidence>
<evidence type="ECO:0000256" key="7">
    <source>
        <dbReference type="RuleBase" id="RU367030"/>
    </source>
</evidence>
<dbReference type="HOGENOM" id="CLU_030117_2_0_1"/>
<comment type="similarity">
    <text evidence="2 7">Belongs to the damage-control phosphatase family. Sugar phosphate phosphatase III subfamily.</text>
</comment>
<evidence type="ECO:0000256" key="6">
    <source>
        <dbReference type="ARBA" id="ARBA00048809"/>
    </source>
</evidence>
<dbReference type="Pfam" id="PF01937">
    <property type="entry name" value="ARMT1-like_dom"/>
    <property type="match status" value="1"/>
</dbReference>
<dbReference type="GO" id="GO:0005634">
    <property type="term" value="C:nucleus"/>
    <property type="evidence" value="ECO:0007669"/>
    <property type="project" value="TreeGrafter"/>
</dbReference>
<comment type="function">
    <text evidence="7">Metal-dependent phosphatase that shows phosphatase activity against several substrates, including fructose-1-phosphate and fructose-6-phosphate. Its preference for fructose-1-phosphate, a strong glycating agent that causes DNA damage rather than a canonical yeast metabolite, suggests a damage-control function in hexose phosphate metabolism.</text>
</comment>
<gene>
    <name evidence="9" type="ORF">PILCRDRAFT_825394</name>
</gene>
<reference evidence="9 10" key="1">
    <citation type="submission" date="2014-04" db="EMBL/GenBank/DDBJ databases">
        <authorList>
            <consortium name="DOE Joint Genome Institute"/>
            <person name="Kuo A."/>
            <person name="Tarkka M."/>
            <person name="Buscot F."/>
            <person name="Kohler A."/>
            <person name="Nagy L.G."/>
            <person name="Floudas D."/>
            <person name="Copeland A."/>
            <person name="Barry K.W."/>
            <person name="Cichocki N."/>
            <person name="Veneault-Fourrey C."/>
            <person name="LaButti K."/>
            <person name="Lindquist E.A."/>
            <person name="Lipzen A."/>
            <person name="Lundell T."/>
            <person name="Morin E."/>
            <person name="Murat C."/>
            <person name="Sun H."/>
            <person name="Tunlid A."/>
            <person name="Henrissat B."/>
            <person name="Grigoriev I.V."/>
            <person name="Hibbett D.S."/>
            <person name="Martin F."/>
            <person name="Nordberg H.P."/>
            <person name="Cantor M.N."/>
            <person name="Hua S.X."/>
        </authorList>
    </citation>
    <scope>NUCLEOTIDE SEQUENCE [LARGE SCALE GENOMIC DNA]</scope>
    <source>
        <strain evidence="9 10">F 1598</strain>
    </source>
</reference>
<protein>
    <recommendedName>
        <fullName evidence="7">Sugar phosphate phosphatase</fullName>
        <ecNumber evidence="7">3.1.3.-</ecNumber>
    </recommendedName>
</protein>
<dbReference type="Gene3D" id="1.20.930.60">
    <property type="match status" value="1"/>
</dbReference>
<dbReference type="InterPro" id="IPR039763">
    <property type="entry name" value="ARMT1"/>
</dbReference>
<dbReference type="PANTHER" id="PTHR12260">
    <property type="entry name" value="DAMAGE-CONTROL PHOSPHATASE ARMT1"/>
    <property type="match status" value="1"/>
</dbReference>
<evidence type="ECO:0000256" key="4">
    <source>
        <dbReference type="ARBA" id="ARBA00022801"/>
    </source>
</evidence>
<comment type="catalytic activity">
    <reaction evidence="6 7">
        <text>beta-D-fructose 6-phosphate = dihydroxyacetone + D-glyceraldehyde 3-phosphate</text>
        <dbReference type="Rhea" id="RHEA:28002"/>
        <dbReference type="ChEBI" id="CHEBI:16016"/>
        <dbReference type="ChEBI" id="CHEBI:57634"/>
        <dbReference type="ChEBI" id="CHEBI:59776"/>
    </reaction>
</comment>
<dbReference type="GO" id="GO:0097023">
    <property type="term" value="F:fructose 6-phosphate aldolase activity"/>
    <property type="evidence" value="ECO:0007669"/>
    <property type="project" value="RHEA"/>
</dbReference>
<keyword evidence="5 7" id="KW-0464">Manganese</keyword>
<keyword evidence="10" id="KW-1185">Reference proteome</keyword>
<evidence type="ECO:0000256" key="2">
    <source>
        <dbReference type="ARBA" id="ARBA00009519"/>
    </source>
</evidence>
<dbReference type="EMBL" id="KN833025">
    <property type="protein sequence ID" value="KIM77429.1"/>
    <property type="molecule type" value="Genomic_DNA"/>
</dbReference>
<feature type="domain" description="Damage-control phosphatase ARMT1-like metal-binding" evidence="8">
    <location>
        <begin position="20"/>
        <end position="406"/>
    </location>
</feature>
<evidence type="ECO:0000313" key="9">
    <source>
        <dbReference type="EMBL" id="KIM77429.1"/>
    </source>
</evidence>
<keyword evidence="3 7" id="KW-0479">Metal-binding</keyword>
<reference evidence="10" key="2">
    <citation type="submission" date="2015-01" db="EMBL/GenBank/DDBJ databases">
        <title>Evolutionary Origins and Diversification of the Mycorrhizal Mutualists.</title>
        <authorList>
            <consortium name="DOE Joint Genome Institute"/>
            <consortium name="Mycorrhizal Genomics Consortium"/>
            <person name="Kohler A."/>
            <person name="Kuo A."/>
            <person name="Nagy L.G."/>
            <person name="Floudas D."/>
            <person name="Copeland A."/>
            <person name="Barry K.W."/>
            <person name="Cichocki N."/>
            <person name="Veneault-Fourrey C."/>
            <person name="LaButti K."/>
            <person name="Lindquist E.A."/>
            <person name="Lipzen A."/>
            <person name="Lundell T."/>
            <person name="Morin E."/>
            <person name="Murat C."/>
            <person name="Riley R."/>
            <person name="Ohm R."/>
            <person name="Sun H."/>
            <person name="Tunlid A."/>
            <person name="Henrissat B."/>
            <person name="Grigoriev I.V."/>
            <person name="Hibbett D.S."/>
            <person name="Martin F."/>
        </authorList>
    </citation>
    <scope>NUCLEOTIDE SEQUENCE [LARGE SCALE GENOMIC DNA]</scope>
    <source>
        <strain evidence="10">F 1598</strain>
    </source>
</reference>
<sequence length="435" mass="49232">MFDAPYLPYDPIDKAGYTTVLKRWPVILTGIIDRIHRINHELTLEAKNRDPATKAVLEEKITEGKGIISRIGGLKYRMGGDKKLEAIVQDNEADVEIYNPELTRLAASGKDSWYTAPWLYAEYRLLRSYISQTTHWNAYDPFFAQKQETLQGSGVAIYQIATTMDELESQKATLESDPAKLEDLSLLTHLTPKDIAHLQTVGKDAQEARKEFILRDDQNAVWTHLKSLKEGRLDFVLDNDLVFADFLVTYTHYVSKVVFHPKLFPWFVSDVTPSDFTDLFDSLLSPTFFPNTESDLFAPESQGHLATMVNRWKLYLASGTFALSVPENTQLGAKNVMADFWTEPWPYWDMKGRAGELFRWLSSSQLVIFKWPVSTSFDTAVGPLAGSFPLLSLRTNKADVAVGIEQAVADRLDRAGEAWRTSGRYALVSFLPKAE</sequence>
<dbReference type="AlphaFoldDB" id="A0A0C3FC35"/>
<dbReference type="Proteomes" id="UP000054166">
    <property type="component" value="Unassembled WGS sequence"/>
</dbReference>
<evidence type="ECO:0000313" key="10">
    <source>
        <dbReference type="Proteomes" id="UP000054166"/>
    </source>
</evidence>
<dbReference type="OrthoDB" id="541375at2759"/>
<dbReference type="InParanoid" id="A0A0C3FC35"/>
<proteinExistence type="inferred from homology"/>
<evidence type="ECO:0000256" key="3">
    <source>
        <dbReference type="ARBA" id="ARBA00022723"/>
    </source>
</evidence>
<comment type="domain">
    <text evidence="7">Subfamily III proteins have a conserved RTxK motif about 40-50 residues from the C-terminus; the threonine may be replaced by serine or cysteine.</text>
</comment>
<dbReference type="GO" id="GO:0046872">
    <property type="term" value="F:metal ion binding"/>
    <property type="evidence" value="ECO:0007669"/>
    <property type="project" value="UniProtKB-UniRule"/>
</dbReference>
<dbReference type="EC" id="3.1.3.-" evidence="7"/>
<dbReference type="GO" id="GO:0103026">
    <property type="term" value="F:fructose-1-phosphatase activity"/>
    <property type="evidence" value="ECO:0007669"/>
    <property type="project" value="RHEA"/>
</dbReference>
<dbReference type="GO" id="GO:0006974">
    <property type="term" value="P:DNA damage response"/>
    <property type="evidence" value="ECO:0007669"/>
    <property type="project" value="TreeGrafter"/>
</dbReference>
<comment type="catalytic activity">
    <reaction evidence="1 7">
        <text>beta-D-fructose 1-phosphate + H2O = D-fructose + phosphate</text>
        <dbReference type="Rhea" id="RHEA:35603"/>
        <dbReference type="ChEBI" id="CHEBI:15377"/>
        <dbReference type="ChEBI" id="CHEBI:37721"/>
        <dbReference type="ChEBI" id="CHEBI:43474"/>
        <dbReference type="ChEBI" id="CHEBI:138881"/>
    </reaction>
</comment>
<evidence type="ECO:0000256" key="5">
    <source>
        <dbReference type="ARBA" id="ARBA00023211"/>
    </source>
</evidence>
<comment type="cofactor">
    <cofactor evidence="7">
        <name>Mn(2+)</name>
        <dbReference type="ChEBI" id="CHEBI:29035"/>
    </cofactor>
    <cofactor evidence="7">
        <name>Ni(2+)</name>
        <dbReference type="ChEBI" id="CHEBI:49786"/>
    </cofactor>
</comment>